<dbReference type="Gene3D" id="3.40.50.2300">
    <property type="match status" value="1"/>
</dbReference>
<dbReference type="Pfam" id="PF00196">
    <property type="entry name" value="GerE"/>
    <property type="match status" value="1"/>
</dbReference>
<dbReference type="CDD" id="cd00130">
    <property type="entry name" value="PAS"/>
    <property type="match status" value="1"/>
</dbReference>
<dbReference type="SUPFAM" id="SSF46894">
    <property type="entry name" value="C-terminal effector domain of the bipartite response regulators"/>
    <property type="match status" value="1"/>
</dbReference>
<dbReference type="PROSITE" id="PS50110">
    <property type="entry name" value="RESPONSE_REGULATORY"/>
    <property type="match status" value="1"/>
</dbReference>
<dbReference type="GO" id="GO:0003677">
    <property type="term" value="F:DNA binding"/>
    <property type="evidence" value="ECO:0007669"/>
    <property type="project" value="UniProtKB-KW"/>
</dbReference>
<organism evidence="7 8">
    <name type="scientific">Caulifigura coniformis</name>
    <dbReference type="NCBI Taxonomy" id="2527983"/>
    <lineage>
        <taxon>Bacteria</taxon>
        <taxon>Pseudomonadati</taxon>
        <taxon>Planctomycetota</taxon>
        <taxon>Planctomycetia</taxon>
        <taxon>Planctomycetales</taxon>
        <taxon>Planctomycetaceae</taxon>
        <taxon>Caulifigura</taxon>
    </lineage>
</organism>
<name>A0A517SB84_9PLAN</name>
<keyword evidence="3" id="KW-0804">Transcription</keyword>
<reference evidence="7 8" key="1">
    <citation type="submission" date="2019-02" db="EMBL/GenBank/DDBJ databases">
        <title>Deep-cultivation of Planctomycetes and their phenomic and genomic characterization uncovers novel biology.</title>
        <authorList>
            <person name="Wiegand S."/>
            <person name="Jogler M."/>
            <person name="Boedeker C."/>
            <person name="Pinto D."/>
            <person name="Vollmers J."/>
            <person name="Rivas-Marin E."/>
            <person name="Kohn T."/>
            <person name="Peeters S.H."/>
            <person name="Heuer A."/>
            <person name="Rast P."/>
            <person name="Oberbeckmann S."/>
            <person name="Bunk B."/>
            <person name="Jeske O."/>
            <person name="Meyerdierks A."/>
            <person name="Storesund J.E."/>
            <person name="Kallscheuer N."/>
            <person name="Luecker S."/>
            <person name="Lage O.M."/>
            <person name="Pohl T."/>
            <person name="Merkel B.J."/>
            <person name="Hornburger P."/>
            <person name="Mueller R.-W."/>
            <person name="Bruemmer F."/>
            <person name="Labrenz M."/>
            <person name="Spormann A.M."/>
            <person name="Op den Camp H."/>
            <person name="Overmann J."/>
            <person name="Amann R."/>
            <person name="Jetten M.S.M."/>
            <person name="Mascher T."/>
            <person name="Medema M.H."/>
            <person name="Devos D.P."/>
            <person name="Kaster A.-K."/>
            <person name="Ovreas L."/>
            <person name="Rohde M."/>
            <person name="Galperin M.Y."/>
            <person name="Jogler C."/>
        </authorList>
    </citation>
    <scope>NUCLEOTIDE SEQUENCE [LARGE SCALE GENOMIC DNA]</scope>
    <source>
        <strain evidence="7 8">Pan44</strain>
    </source>
</reference>
<dbReference type="InterPro" id="IPR011006">
    <property type="entry name" value="CheY-like_superfamily"/>
</dbReference>
<dbReference type="RefSeq" id="WP_145028564.1">
    <property type="nucleotide sequence ID" value="NZ_CP036271.1"/>
</dbReference>
<sequence>MIDAIELPQPLSVAGPAERDRPVRVLLVEDEPAHVRIAQRAFESREPSPFQLLTASTVASARDAIAASKPDLVIADVILPDGRGIDLIPSMDARSYGVVIMTAQGDEATAVEALKRGALDYVVKSADSLVGLPEVAQRAIRVWEHIEARRTAEERLREEEGRLTAVLAAIPDLIFIVSRTGRFMDCRGGKRLFGADAAAEYVGRHLPDVVGADSLPALRASIDEVLATQEIRDVVFEMMHRGERRFVEARVAPYSEENVVAILHDVTDRHLISSRMTTLSEREREVLRMVAGGASNKQIAARLDLSIKTVEAHRSRLMKKLGAKNMAELMQLAMTVKEDL</sequence>
<protein>
    <submittedName>
        <fullName evidence="7">Transcriptional regulatory protein FixJ</fullName>
    </submittedName>
</protein>
<dbReference type="NCBIfam" id="TIGR00229">
    <property type="entry name" value="sensory_box"/>
    <property type="match status" value="1"/>
</dbReference>
<dbReference type="EMBL" id="CP036271">
    <property type="protein sequence ID" value="QDT53385.1"/>
    <property type="molecule type" value="Genomic_DNA"/>
</dbReference>
<evidence type="ECO:0000256" key="1">
    <source>
        <dbReference type="ARBA" id="ARBA00023015"/>
    </source>
</evidence>
<dbReference type="InParanoid" id="A0A517SB84"/>
<feature type="domain" description="Response regulatory" evidence="6">
    <location>
        <begin position="24"/>
        <end position="139"/>
    </location>
</feature>
<dbReference type="InterPro" id="IPR013656">
    <property type="entry name" value="PAS_4"/>
</dbReference>
<dbReference type="InterPro" id="IPR036388">
    <property type="entry name" value="WH-like_DNA-bd_sf"/>
</dbReference>
<feature type="modified residue" description="4-aspartylphosphate" evidence="4">
    <location>
        <position position="76"/>
    </location>
</feature>
<dbReference type="PANTHER" id="PTHR43214">
    <property type="entry name" value="TWO-COMPONENT RESPONSE REGULATOR"/>
    <property type="match status" value="1"/>
</dbReference>
<dbReference type="InterPro" id="IPR039420">
    <property type="entry name" value="WalR-like"/>
</dbReference>
<dbReference type="Pfam" id="PF00072">
    <property type="entry name" value="Response_reg"/>
    <property type="match status" value="1"/>
</dbReference>
<dbReference type="InterPro" id="IPR016032">
    <property type="entry name" value="Sig_transdc_resp-reg_C-effctor"/>
</dbReference>
<dbReference type="PROSITE" id="PS50043">
    <property type="entry name" value="HTH_LUXR_2"/>
    <property type="match status" value="1"/>
</dbReference>
<dbReference type="OrthoDB" id="244316at2"/>
<dbReference type="PROSITE" id="PS00622">
    <property type="entry name" value="HTH_LUXR_1"/>
    <property type="match status" value="1"/>
</dbReference>
<dbReference type="SMART" id="SM00421">
    <property type="entry name" value="HTH_LUXR"/>
    <property type="match status" value="1"/>
</dbReference>
<dbReference type="InterPro" id="IPR035965">
    <property type="entry name" value="PAS-like_dom_sf"/>
</dbReference>
<accession>A0A517SB84</accession>
<keyword evidence="4" id="KW-0597">Phosphoprotein</keyword>
<dbReference type="PANTHER" id="PTHR43214:SF41">
    <property type="entry name" value="NITRATE_NITRITE RESPONSE REGULATOR PROTEIN NARP"/>
    <property type="match status" value="1"/>
</dbReference>
<dbReference type="Gene3D" id="3.30.450.20">
    <property type="entry name" value="PAS domain"/>
    <property type="match status" value="1"/>
</dbReference>
<dbReference type="InterPro" id="IPR000792">
    <property type="entry name" value="Tscrpt_reg_LuxR_C"/>
</dbReference>
<dbReference type="InterPro" id="IPR000014">
    <property type="entry name" value="PAS"/>
</dbReference>
<keyword evidence="1" id="KW-0805">Transcription regulation</keyword>
<evidence type="ECO:0000256" key="4">
    <source>
        <dbReference type="PROSITE-ProRule" id="PRU00169"/>
    </source>
</evidence>
<dbReference type="KEGG" id="ccos:Pan44_14020"/>
<dbReference type="SUPFAM" id="SSF52172">
    <property type="entry name" value="CheY-like"/>
    <property type="match status" value="1"/>
</dbReference>
<dbReference type="SUPFAM" id="SSF55785">
    <property type="entry name" value="PYP-like sensor domain (PAS domain)"/>
    <property type="match status" value="1"/>
</dbReference>
<keyword evidence="2" id="KW-0238">DNA-binding</keyword>
<feature type="domain" description="HTH luxR-type" evidence="5">
    <location>
        <begin position="272"/>
        <end position="337"/>
    </location>
</feature>
<evidence type="ECO:0000259" key="5">
    <source>
        <dbReference type="PROSITE" id="PS50043"/>
    </source>
</evidence>
<dbReference type="SMART" id="SM00448">
    <property type="entry name" value="REC"/>
    <property type="match status" value="1"/>
</dbReference>
<evidence type="ECO:0000259" key="6">
    <source>
        <dbReference type="PROSITE" id="PS50110"/>
    </source>
</evidence>
<evidence type="ECO:0000313" key="8">
    <source>
        <dbReference type="Proteomes" id="UP000315700"/>
    </source>
</evidence>
<evidence type="ECO:0000313" key="7">
    <source>
        <dbReference type="EMBL" id="QDT53385.1"/>
    </source>
</evidence>
<dbReference type="Proteomes" id="UP000315700">
    <property type="component" value="Chromosome"/>
</dbReference>
<dbReference type="FunCoup" id="A0A517SB84">
    <property type="interactions" value="138"/>
</dbReference>
<proteinExistence type="predicted"/>
<keyword evidence="8" id="KW-1185">Reference proteome</keyword>
<dbReference type="AlphaFoldDB" id="A0A517SB84"/>
<dbReference type="InterPro" id="IPR001789">
    <property type="entry name" value="Sig_transdc_resp-reg_receiver"/>
</dbReference>
<evidence type="ECO:0000256" key="2">
    <source>
        <dbReference type="ARBA" id="ARBA00023125"/>
    </source>
</evidence>
<dbReference type="Pfam" id="PF08448">
    <property type="entry name" value="PAS_4"/>
    <property type="match status" value="1"/>
</dbReference>
<dbReference type="CDD" id="cd00156">
    <property type="entry name" value="REC"/>
    <property type="match status" value="1"/>
</dbReference>
<dbReference type="PRINTS" id="PR00038">
    <property type="entry name" value="HTHLUXR"/>
</dbReference>
<gene>
    <name evidence="7" type="primary">fixJ</name>
    <name evidence="7" type="ORF">Pan44_14020</name>
</gene>
<evidence type="ECO:0000256" key="3">
    <source>
        <dbReference type="ARBA" id="ARBA00023163"/>
    </source>
</evidence>
<dbReference type="Gene3D" id="1.10.10.10">
    <property type="entry name" value="Winged helix-like DNA-binding domain superfamily/Winged helix DNA-binding domain"/>
    <property type="match status" value="1"/>
</dbReference>
<dbReference type="CDD" id="cd06170">
    <property type="entry name" value="LuxR_C_like"/>
    <property type="match status" value="1"/>
</dbReference>
<dbReference type="GO" id="GO:0000160">
    <property type="term" value="P:phosphorelay signal transduction system"/>
    <property type="evidence" value="ECO:0007669"/>
    <property type="project" value="InterPro"/>
</dbReference>
<dbReference type="GO" id="GO:0006355">
    <property type="term" value="P:regulation of DNA-templated transcription"/>
    <property type="evidence" value="ECO:0007669"/>
    <property type="project" value="InterPro"/>
</dbReference>